<feature type="non-terminal residue" evidence="2">
    <location>
        <position position="1"/>
    </location>
</feature>
<dbReference type="EMBL" id="QJKJ01001683">
    <property type="protein sequence ID" value="RDY06463.1"/>
    <property type="molecule type" value="Genomic_DNA"/>
</dbReference>
<sequence length="97" mass="11077">MCPTLQEEESKKYIMHWSTRRRIPIWKAVVFEPATILAEFESREAYSTEVWTSQGHAWSESSKLSTVGSEILGTNVLPTPTTTNATTRKSFHNGRFD</sequence>
<evidence type="ECO:0000313" key="3">
    <source>
        <dbReference type="Proteomes" id="UP000257109"/>
    </source>
</evidence>
<feature type="compositionally biased region" description="Low complexity" evidence="1">
    <location>
        <begin position="75"/>
        <end position="87"/>
    </location>
</feature>
<organism evidence="2 3">
    <name type="scientific">Mucuna pruriens</name>
    <name type="common">Velvet bean</name>
    <name type="synonym">Dolichos pruriens</name>
    <dbReference type="NCBI Taxonomy" id="157652"/>
    <lineage>
        <taxon>Eukaryota</taxon>
        <taxon>Viridiplantae</taxon>
        <taxon>Streptophyta</taxon>
        <taxon>Embryophyta</taxon>
        <taxon>Tracheophyta</taxon>
        <taxon>Spermatophyta</taxon>
        <taxon>Magnoliopsida</taxon>
        <taxon>eudicotyledons</taxon>
        <taxon>Gunneridae</taxon>
        <taxon>Pentapetalae</taxon>
        <taxon>rosids</taxon>
        <taxon>fabids</taxon>
        <taxon>Fabales</taxon>
        <taxon>Fabaceae</taxon>
        <taxon>Papilionoideae</taxon>
        <taxon>50 kb inversion clade</taxon>
        <taxon>NPAAA clade</taxon>
        <taxon>indigoferoid/millettioid clade</taxon>
        <taxon>Phaseoleae</taxon>
        <taxon>Mucuna</taxon>
    </lineage>
</organism>
<feature type="region of interest" description="Disordered" evidence="1">
    <location>
        <begin position="75"/>
        <end position="97"/>
    </location>
</feature>
<protein>
    <submittedName>
        <fullName evidence="2">Uncharacterized protein</fullName>
    </submittedName>
</protein>
<name>A0A371HUK0_MUCPR</name>
<dbReference type="Proteomes" id="UP000257109">
    <property type="component" value="Unassembled WGS sequence"/>
</dbReference>
<evidence type="ECO:0000313" key="2">
    <source>
        <dbReference type="EMBL" id="RDY06463.1"/>
    </source>
</evidence>
<comment type="caution">
    <text evidence="2">The sequence shown here is derived from an EMBL/GenBank/DDBJ whole genome shotgun (WGS) entry which is preliminary data.</text>
</comment>
<proteinExistence type="predicted"/>
<evidence type="ECO:0000256" key="1">
    <source>
        <dbReference type="SAM" id="MobiDB-lite"/>
    </source>
</evidence>
<keyword evidence="3" id="KW-1185">Reference proteome</keyword>
<gene>
    <name evidence="2" type="ORF">CR513_09545</name>
</gene>
<accession>A0A371HUK0</accession>
<reference evidence="2" key="1">
    <citation type="submission" date="2018-05" db="EMBL/GenBank/DDBJ databases">
        <title>Draft genome of Mucuna pruriens seed.</title>
        <authorList>
            <person name="Nnadi N.E."/>
            <person name="Vos R."/>
            <person name="Hasami M.H."/>
            <person name="Devisetty U.K."/>
            <person name="Aguiy J.C."/>
        </authorList>
    </citation>
    <scope>NUCLEOTIDE SEQUENCE [LARGE SCALE GENOMIC DNA]</scope>
    <source>
        <strain evidence="2">JCA_2017</strain>
    </source>
</reference>
<dbReference type="AlphaFoldDB" id="A0A371HUK0"/>